<proteinExistence type="predicted"/>
<keyword evidence="2" id="KW-1185">Reference proteome</keyword>
<dbReference type="AlphaFoldDB" id="A0A6J8B1L5"/>
<sequence length="211" mass="23864">MDLWLKTGSCRKSKSDTEDTTVTTDAATELLMEKESEVDVDHCVDDSVLPLETQTDEIMEKVTKIGPSFELLRNKVEEHAAYCANCLVFGDGHGDGMFAMIGFRDWKNASGDKRGSLKIHENSKLHSAAKEKADNLIMVSNESKPDICSSLSKAYENKVVRNRQILLAIIDVIVSLRQRNITLRGNWDKELKKEDGNFQYFVDWVAKFDEI</sequence>
<dbReference type="OrthoDB" id="6119506at2759"/>
<name>A0A6J8B1L5_MYTCO</name>
<protein>
    <submittedName>
        <fullName evidence="1">Uncharacterized protein</fullName>
    </submittedName>
</protein>
<dbReference type="EMBL" id="CACVKT020002303">
    <property type="protein sequence ID" value="CAC5377290.1"/>
    <property type="molecule type" value="Genomic_DNA"/>
</dbReference>
<evidence type="ECO:0000313" key="2">
    <source>
        <dbReference type="Proteomes" id="UP000507470"/>
    </source>
</evidence>
<gene>
    <name evidence="1" type="ORF">MCOR_13613</name>
</gene>
<accession>A0A6J8B1L5</accession>
<reference evidence="1 2" key="1">
    <citation type="submission" date="2020-06" db="EMBL/GenBank/DDBJ databases">
        <authorList>
            <person name="Li R."/>
            <person name="Bekaert M."/>
        </authorList>
    </citation>
    <scope>NUCLEOTIDE SEQUENCE [LARGE SCALE GENOMIC DNA]</scope>
    <source>
        <strain evidence="2">wild</strain>
    </source>
</reference>
<evidence type="ECO:0000313" key="1">
    <source>
        <dbReference type="EMBL" id="CAC5377290.1"/>
    </source>
</evidence>
<dbReference type="Proteomes" id="UP000507470">
    <property type="component" value="Unassembled WGS sequence"/>
</dbReference>
<organism evidence="1 2">
    <name type="scientific">Mytilus coruscus</name>
    <name type="common">Sea mussel</name>
    <dbReference type="NCBI Taxonomy" id="42192"/>
    <lineage>
        <taxon>Eukaryota</taxon>
        <taxon>Metazoa</taxon>
        <taxon>Spiralia</taxon>
        <taxon>Lophotrochozoa</taxon>
        <taxon>Mollusca</taxon>
        <taxon>Bivalvia</taxon>
        <taxon>Autobranchia</taxon>
        <taxon>Pteriomorphia</taxon>
        <taxon>Mytilida</taxon>
        <taxon>Mytiloidea</taxon>
        <taxon>Mytilidae</taxon>
        <taxon>Mytilinae</taxon>
        <taxon>Mytilus</taxon>
    </lineage>
</organism>